<reference evidence="3" key="1">
    <citation type="submission" date="2017-02" db="EMBL/GenBank/DDBJ databases">
        <authorList>
            <person name="Varghese N."/>
            <person name="Submissions S."/>
        </authorList>
    </citation>
    <scope>NUCLEOTIDE SEQUENCE [LARGE SCALE GENOMIC DNA]</scope>
    <source>
        <strain evidence="3">DSM 19608</strain>
    </source>
</reference>
<dbReference type="Proteomes" id="UP000190834">
    <property type="component" value="Unassembled WGS sequence"/>
</dbReference>
<accession>A0A1T4SEK6</accession>
<proteinExistence type="predicted"/>
<name>A0A1T4SEK6_VIBCI</name>
<dbReference type="SUPFAM" id="SSF46689">
    <property type="entry name" value="Homeodomain-like"/>
    <property type="match status" value="1"/>
</dbReference>
<dbReference type="AlphaFoldDB" id="A0A1T4SEK6"/>
<keyword evidence="3" id="KW-1185">Reference proteome</keyword>
<dbReference type="OrthoDB" id="6387485at2"/>
<dbReference type="PANTHER" id="PTHR37812">
    <property type="entry name" value="MU-LIKE PROPHAGE FLUMU PROTEIN C"/>
    <property type="match status" value="1"/>
</dbReference>
<protein>
    <submittedName>
        <fullName evidence="2">Mor transcription activator family protein</fullName>
    </submittedName>
</protein>
<gene>
    <name evidence="2" type="ORF">SAMN02745782_03234</name>
</gene>
<dbReference type="PANTHER" id="PTHR37812:SF1">
    <property type="entry name" value="MU-LIKE PROPHAGE FLUMU PROTEIN C"/>
    <property type="match status" value="1"/>
</dbReference>
<organism evidence="2 3">
    <name type="scientific">Vibrio cincinnatiensis DSM 19608</name>
    <dbReference type="NCBI Taxonomy" id="1123491"/>
    <lineage>
        <taxon>Bacteria</taxon>
        <taxon>Pseudomonadati</taxon>
        <taxon>Pseudomonadota</taxon>
        <taxon>Gammaproteobacteria</taxon>
        <taxon>Vibrionales</taxon>
        <taxon>Vibrionaceae</taxon>
        <taxon>Vibrio</taxon>
    </lineage>
</organism>
<evidence type="ECO:0000313" key="2">
    <source>
        <dbReference type="EMBL" id="SKA26609.1"/>
    </source>
</evidence>
<dbReference type="InterPro" id="IPR052411">
    <property type="entry name" value="c-mor_Regulatory_Protein"/>
</dbReference>
<dbReference type="STRING" id="1123491.SAMN02745782_03234"/>
<dbReference type="EMBL" id="FUXB01000025">
    <property type="protein sequence ID" value="SKA26609.1"/>
    <property type="molecule type" value="Genomic_DNA"/>
</dbReference>
<dbReference type="GeneID" id="70581954"/>
<dbReference type="Gene3D" id="1.10.10.60">
    <property type="entry name" value="Homeodomain-like"/>
    <property type="match status" value="1"/>
</dbReference>
<sequence length="136" mass="15840">MNEVLTWRELIKRDGVIPMIENALKADHRIAGEIYPILKTAAERENVNEHDFIIIFLAICDCMGGMQVYFPKGSALKILLKKHMIYKDFTGNNLTELSIKYKLSEDTIYRYVNEMRNEIGKMKSEAKVFIEQLTHK</sequence>
<evidence type="ECO:0000259" key="1">
    <source>
        <dbReference type="Pfam" id="PF08765"/>
    </source>
</evidence>
<dbReference type="InterPro" id="IPR014875">
    <property type="entry name" value="Mor_transcription_activator"/>
</dbReference>
<dbReference type="RefSeq" id="WP_078927550.1">
    <property type="nucleotide sequence ID" value="NZ_FUXB01000025.1"/>
</dbReference>
<feature type="domain" description="Mor transcription activator" evidence="1">
    <location>
        <begin position="56"/>
        <end position="119"/>
    </location>
</feature>
<dbReference type="InterPro" id="IPR009057">
    <property type="entry name" value="Homeodomain-like_sf"/>
</dbReference>
<evidence type="ECO:0000313" key="3">
    <source>
        <dbReference type="Proteomes" id="UP000190834"/>
    </source>
</evidence>
<dbReference type="Pfam" id="PF08765">
    <property type="entry name" value="Mor"/>
    <property type="match status" value="1"/>
</dbReference>